<dbReference type="Proteomes" id="UP000177371">
    <property type="component" value="Unassembled WGS sequence"/>
</dbReference>
<dbReference type="InterPro" id="IPR011009">
    <property type="entry name" value="Kinase-like_dom_sf"/>
</dbReference>
<dbReference type="PANTHER" id="PTHR21310:SF15">
    <property type="entry name" value="AMINOGLYCOSIDE PHOSPHOTRANSFERASE DOMAIN-CONTAINING PROTEIN"/>
    <property type="match status" value="1"/>
</dbReference>
<dbReference type="PROSITE" id="PS00109">
    <property type="entry name" value="PROTEIN_KINASE_TYR"/>
    <property type="match status" value="1"/>
</dbReference>
<dbReference type="EMBL" id="MEUT01000007">
    <property type="protein sequence ID" value="OGC51956.1"/>
    <property type="molecule type" value="Genomic_DNA"/>
</dbReference>
<reference evidence="2 3" key="1">
    <citation type="journal article" date="2016" name="Nat. Commun.">
        <title>Thousands of microbial genomes shed light on interconnected biogeochemical processes in an aquifer system.</title>
        <authorList>
            <person name="Anantharaman K."/>
            <person name="Brown C.T."/>
            <person name="Hug L.A."/>
            <person name="Sharon I."/>
            <person name="Castelle C.J."/>
            <person name="Probst A.J."/>
            <person name="Thomas B.C."/>
            <person name="Singh A."/>
            <person name="Wilkins M.J."/>
            <person name="Karaoz U."/>
            <person name="Brodie E.L."/>
            <person name="Williams K.H."/>
            <person name="Hubbard S.S."/>
            <person name="Banfield J.F."/>
        </authorList>
    </citation>
    <scope>NUCLEOTIDE SEQUENCE [LARGE SCALE GENOMIC DNA]</scope>
</reference>
<dbReference type="InterPro" id="IPR002575">
    <property type="entry name" value="Aminoglycoside_PTrfase"/>
</dbReference>
<name>A0A1F4V467_UNCKA</name>
<dbReference type="GO" id="GO:0004672">
    <property type="term" value="F:protein kinase activity"/>
    <property type="evidence" value="ECO:0007669"/>
    <property type="project" value="InterPro"/>
</dbReference>
<organism evidence="2 3">
    <name type="scientific">candidate division WWE3 bacterium RBG_16_37_10</name>
    <dbReference type="NCBI Taxonomy" id="1802610"/>
    <lineage>
        <taxon>Bacteria</taxon>
        <taxon>Katanobacteria</taxon>
    </lineage>
</organism>
<protein>
    <recommendedName>
        <fullName evidence="1">Aminoglycoside phosphotransferase domain-containing protein</fullName>
    </recommendedName>
</protein>
<dbReference type="SUPFAM" id="SSF56112">
    <property type="entry name" value="Protein kinase-like (PK-like)"/>
    <property type="match status" value="1"/>
</dbReference>
<accession>A0A1F4V467</accession>
<dbReference type="PANTHER" id="PTHR21310">
    <property type="entry name" value="AMINOGLYCOSIDE PHOSPHOTRANSFERASE-RELATED-RELATED"/>
    <property type="match status" value="1"/>
</dbReference>
<proteinExistence type="predicted"/>
<dbReference type="Gene3D" id="3.90.1200.10">
    <property type="match status" value="1"/>
</dbReference>
<evidence type="ECO:0000259" key="1">
    <source>
        <dbReference type="Pfam" id="PF01636"/>
    </source>
</evidence>
<evidence type="ECO:0000313" key="2">
    <source>
        <dbReference type="EMBL" id="OGC51956.1"/>
    </source>
</evidence>
<dbReference type="Pfam" id="PF01636">
    <property type="entry name" value="APH"/>
    <property type="match status" value="1"/>
</dbReference>
<sequence length="281" mass="32728">MTKDFDYIKNLGGVYDDFKLWLNIYYGLETEILEEKPSSWGYSTSCYYLKAKDGDYAVSISRHSVKKSALIDKDIYISNLLKSVIPTPAYLQTNNKSNYIVKNAHIIKINKYINGVPPFKMNLIILKEAVNILKNIHSTLAPGIKLSSPKGLSKYEKKKFLHGDLTPSNILVSNNKIIGILDFEHCFIGPIEWDLARCLVFSWFRMYEKVTFEETLNLVLEVYGSDLVNKKLLLEFSIKNAQTYLHNIVKHKYKYEDKEWFKIEYDFAKEKLKHIKTIKLE</sequence>
<comment type="caution">
    <text evidence="2">The sequence shown here is derived from an EMBL/GenBank/DDBJ whole genome shotgun (WGS) entry which is preliminary data.</text>
</comment>
<evidence type="ECO:0000313" key="3">
    <source>
        <dbReference type="Proteomes" id="UP000177371"/>
    </source>
</evidence>
<feature type="domain" description="Aminoglycoside phosphotransferase" evidence="1">
    <location>
        <begin position="158"/>
        <end position="204"/>
    </location>
</feature>
<dbReference type="InterPro" id="IPR051678">
    <property type="entry name" value="AGP_Transferase"/>
</dbReference>
<gene>
    <name evidence="2" type="ORF">A2W32_01995</name>
</gene>
<dbReference type="InterPro" id="IPR008266">
    <property type="entry name" value="Tyr_kinase_AS"/>
</dbReference>
<dbReference type="STRING" id="1802610.A2W32_01995"/>
<dbReference type="AlphaFoldDB" id="A0A1F4V467"/>